<organism evidence="1 2">
    <name type="scientific">Flavobacterium profundi</name>
    <dbReference type="NCBI Taxonomy" id="1774945"/>
    <lineage>
        <taxon>Bacteria</taxon>
        <taxon>Pseudomonadati</taxon>
        <taxon>Bacteroidota</taxon>
        <taxon>Flavobacteriia</taxon>
        <taxon>Flavobacteriales</taxon>
        <taxon>Flavobacteriaceae</taxon>
        <taxon>Flavobacterium</taxon>
    </lineage>
</organism>
<name>A0A6I4IXI5_9FLAO</name>
<dbReference type="EMBL" id="WQLW01000021">
    <property type="protein sequence ID" value="MVO11088.1"/>
    <property type="molecule type" value="Genomic_DNA"/>
</dbReference>
<accession>A0A6I4IXI5</accession>
<evidence type="ECO:0000313" key="1">
    <source>
        <dbReference type="EMBL" id="MVO11088.1"/>
    </source>
</evidence>
<proteinExistence type="predicted"/>
<gene>
    <name evidence="1" type="ORF">GOQ30_18105</name>
</gene>
<comment type="caution">
    <text evidence="1">The sequence shown here is derived from an EMBL/GenBank/DDBJ whole genome shotgun (WGS) entry which is preliminary data.</text>
</comment>
<reference evidence="2" key="1">
    <citation type="submission" date="2019-05" db="EMBL/GenBank/DDBJ databases">
        <title>Flavobacterium profundi sp. nov., isolated from a deep-sea seamount.</title>
        <authorList>
            <person name="Zhang D.-C."/>
        </authorList>
    </citation>
    <scope>NUCLEOTIDE SEQUENCE [LARGE SCALE GENOMIC DNA]</scope>
    <source>
        <strain evidence="2">TP390</strain>
    </source>
</reference>
<dbReference type="RefSeq" id="WP_140999519.1">
    <property type="nucleotide sequence ID" value="NZ_VDCZ01000021.1"/>
</dbReference>
<protein>
    <submittedName>
        <fullName evidence="1">Uncharacterized protein</fullName>
    </submittedName>
</protein>
<evidence type="ECO:0000313" key="2">
    <source>
        <dbReference type="Proteomes" id="UP000431264"/>
    </source>
</evidence>
<dbReference type="Proteomes" id="UP000431264">
    <property type="component" value="Unassembled WGS sequence"/>
</dbReference>
<keyword evidence="2" id="KW-1185">Reference proteome</keyword>
<sequence length="378" mass="45267">MKKILQFIIPFFLIQNVFSQDLVGKWNINSLIDNNYPPEEYILYPIKPDKYGIEFGLILVLKPDGTFHSYQISHRGQDRLSPSTYGKYTIIDNNYIRFFLEKRNKQQEILINEDLGKFYYSQKNDGFRFLKSNGNIERDKQTAYFRDLLYEKTSEINKYKDNALNWKYTEIKDEREAVTFCMTENQIQNFEILYSRRAEGYNRKIILIKIDSDFRYVIFEKDFYREGLNRIALYDDSKIKEIDKLVAEIKNDKNLKIKTIKNNTEPKQNFNDNSETILDLFQNKKKMQKSVYQKYVSYSNQASINNITIYFQDEKPIYVEYLTKHISNQQVRESITGFYILDFKNHKFITKPIKKDNGEIDYPSELINKAIEKIKSYI</sequence>
<dbReference type="OrthoDB" id="995764at2"/>
<dbReference type="AlphaFoldDB" id="A0A6I4IXI5"/>